<keyword evidence="3" id="KW-1185">Reference proteome</keyword>
<gene>
    <name evidence="2" type="ORF">GCM10023336_45030</name>
</gene>
<accession>A0ABP9KS45</accession>
<sequence>MVALQIRDVPDEVRAILADRAQQLGQSLQAYLLALVTSEAERANNLTLLKSFEDRTDGADSTMDETVAEIGTARTERLR</sequence>
<dbReference type="InterPro" id="IPR053853">
    <property type="entry name" value="FitA-like_RHH"/>
</dbReference>
<dbReference type="InterPro" id="IPR010985">
    <property type="entry name" value="Ribbon_hlx_hlx"/>
</dbReference>
<evidence type="ECO:0000313" key="2">
    <source>
        <dbReference type="EMBL" id="GAA5064651.1"/>
    </source>
</evidence>
<evidence type="ECO:0000313" key="3">
    <source>
        <dbReference type="Proteomes" id="UP001500124"/>
    </source>
</evidence>
<protein>
    <recommendedName>
        <fullName evidence="1">Antitoxin FitA-like ribbon-helix-helix domain-containing protein</fullName>
    </recommendedName>
</protein>
<name>A0ABP9KS45_9ACTN</name>
<organism evidence="2 3">
    <name type="scientific">Streptomyces similanensis</name>
    <dbReference type="NCBI Taxonomy" id="1274988"/>
    <lineage>
        <taxon>Bacteria</taxon>
        <taxon>Bacillati</taxon>
        <taxon>Actinomycetota</taxon>
        <taxon>Actinomycetes</taxon>
        <taxon>Kitasatosporales</taxon>
        <taxon>Streptomycetaceae</taxon>
        <taxon>Streptomyces</taxon>
    </lineage>
</organism>
<dbReference type="Proteomes" id="UP001500124">
    <property type="component" value="Unassembled WGS sequence"/>
</dbReference>
<comment type="caution">
    <text evidence="2">The sequence shown here is derived from an EMBL/GenBank/DDBJ whole genome shotgun (WGS) entry which is preliminary data.</text>
</comment>
<feature type="domain" description="Antitoxin FitA-like ribbon-helix-helix" evidence="1">
    <location>
        <begin position="4"/>
        <end position="37"/>
    </location>
</feature>
<proteinExistence type="predicted"/>
<dbReference type="EMBL" id="BAABKC010000065">
    <property type="protein sequence ID" value="GAA5064651.1"/>
    <property type="molecule type" value="Genomic_DNA"/>
</dbReference>
<dbReference type="SUPFAM" id="SSF47598">
    <property type="entry name" value="Ribbon-helix-helix"/>
    <property type="match status" value="1"/>
</dbReference>
<dbReference type="Pfam" id="PF22513">
    <property type="entry name" value="FitA-like_RHH"/>
    <property type="match status" value="1"/>
</dbReference>
<dbReference type="RefSeq" id="WP_176149194.1">
    <property type="nucleotide sequence ID" value="NZ_BAABKC010000065.1"/>
</dbReference>
<evidence type="ECO:0000259" key="1">
    <source>
        <dbReference type="Pfam" id="PF22513"/>
    </source>
</evidence>
<reference evidence="3" key="1">
    <citation type="journal article" date="2019" name="Int. J. Syst. Evol. Microbiol.">
        <title>The Global Catalogue of Microorganisms (GCM) 10K type strain sequencing project: providing services to taxonomists for standard genome sequencing and annotation.</title>
        <authorList>
            <consortium name="The Broad Institute Genomics Platform"/>
            <consortium name="The Broad Institute Genome Sequencing Center for Infectious Disease"/>
            <person name="Wu L."/>
            <person name="Ma J."/>
        </authorList>
    </citation>
    <scope>NUCLEOTIDE SEQUENCE [LARGE SCALE GENOMIC DNA]</scope>
    <source>
        <strain evidence="3">JCM 18410</strain>
    </source>
</reference>